<keyword evidence="2" id="KW-1185">Reference proteome</keyword>
<name>A0A0V0ZFR7_9BILA</name>
<gene>
    <name evidence="1" type="ORF">T12_16840</name>
</gene>
<dbReference type="AlphaFoldDB" id="A0A0V0ZFR7"/>
<evidence type="ECO:0000313" key="2">
    <source>
        <dbReference type="Proteomes" id="UP000054783"/>
    </source>
</evidence>
<protein>
    <submittedName>
        <fullName evidence="1">Uncharacterized protein</fullName>
    </submittedName>
</protein>
<dbReference type="EMBL" id="JYDQ01000197">
    <property type="protein sequence ID" value="KRY11360.1"/>
    <property type="molecule type" value="Genomic_DNA"/>
</dbReference>
<sequence length="121" mass="14206">MRFTNARRMHALLGRLKIIRLLLRDTHHYALFRTRHLKYCPACLHKLVFQTRNCARILSTLLSLFGNVVGWKRAKFFPSNCTFCWSTLAHNRMENLQFEVSQLCMVTPSNAQSARPRKLSK</sequence>
<evidence type="ECO:0000313" key="1">
    <source>
        <dbReference type="EMBL" id="KRY11360.1"/>
    </source>
</evidence>
<dbReference type="Proteomes" id="UP000054783">
    <property type="component" value="Unassembled WGS sequence"/>
</dbReference>
<organism evidence="1 2">
    <name type="scientific">Trichinella patagoniensis</name>
    <dbReference type="NCBI Taxonomy" id="990121"/>
    <lineage>
        <taxon>Eukaryota</taxon>
        <taxon>Metazoa</taxon>
        <taxon>Ecdysozoa</taxon>
        <taxon>Nematoda</taxon>
        <taxon>Enoplea</taxon>
        <taxon>Dorylaimia</taxon>
        <taxon>Trichinellida</taxon>
        <taxon>Trichinellidae</taxon>
        <taxon>Trichinella</taxon>
    </lineage>
</organism>
<proteinExistence type="predicted"/>
<reference evidence="1 2" key="1">
    <citation type="submission" date="2015-01" db="EMBL/GenBank/DDBJ databases">
        <title>Evolution of Trichinella species and genotypes.</title>
        <authorList>
            <person name="Korhonen P.K."/>
            <person name="Edoardo P."/>
            <person name="Giuseppe L.R."/>
            <person name="Gasser R.B."/>
        </authorList>
    </citation>
    <scope>NUCLEOTIDE SEQUENCE [LARGE SCALE GENOMIC DNA]</scope>
    <source>
        <strain evidence="1">ISS2496</strain>
    </source>
</reference>
<comment type="caution">
    <text evidence="1">The sequence shown here is derived from an EMBL/GenBank/DDBJ whole genome shotgun (WGS) entry which is preliminary data.</text>
</comment>
<accession>A0A0V0ZFR7</accession>